<organism evidence="1">
    <name type="scientific">Macaca fascicularis</name>
    <name type="common">Crab-eating macaque</name>
    <name type="synonym">Cynomolgus monkey</name>
    <dbReference type="NCBI Taxonomy" id="9541"/>
    <lineage>
        <taxon>Eukaryota</taxon>
        <taxon>Metazoa</taxon>
        <taxon>Chordata</taxon>
        <taxon>Craniata</taxon>
        <taxon>Vertebrata</taxon>
        <taxon>Euteleostomi</taxon>
        <taxon>Mammalia</taxon>
        <taxon>Eutheria</taxon>
        <taxon>Euarchontoglires</taxon>
        <taxon>Primates</taxon>
        <taxon>Haplorrhini</taxon>
        <taxon>Catarrhini</taxon>
        <taxon>Cercopithecidae</taxon>
        <taxon>Cercopithecinae</taxon>
        <taxon>Macaca</taxon>
    </lineage>
</organism>
<protein>
    <submittedName>
        <fullName evidence="1">Macaca fascicularis brain cDNA clone: QflA-18080, similar to human hypothetical protein LOC284551 (LOC284551), mRNA, RefSeq: XM_375713.1</fullName>
    </submittedName>
</protein>
<evidence type="ECO:0000313" key="1">
    <source>
        <dbReference type="EMBL" id="BAE89492.1"/>
    </source>
</evidence>
<dbReference type="EMBL" id="AB172430">
    <property type="protein sequence ID" value="BAE89492.1"/>
    <property type="molecule type" value="mRNA"/>
</dbReference>
<dbReference type="AlphaFoldDB" id="I7GLF6"/>
<accession>I7GLF6</accession>
<sequence>MVPTQIKGRSALSSPLTQILISFGNTLTDTSNINTLHLLIRSSSHSLLTITMSITKVTSDLLFLKWSGYPRSLISLDTFPE</sequence>
<name>I7GLF6_MACFA</name>
<proteinExistence type="evidence at transcript level"/>
<reference evidence="1" key="1">
    <citation type="journal article" date="2007" name="PLoS Biol.">
        <title>Rate of evolution in brain-expressed genes in humans and other primates.</title>
        <authorList>
            <person name="Wang H.-Y."/>
            <person name="Chien H.-C."/>
            <person name="Osada N."/>
            <person name="Hashimoto K."/>
            <person name="Sugano S."/>
            <person name="Gojobori T."/>
            <person name="Chou C.-K."/>
            <person name="Tsai S.-F."/>
            <person name="Wu C.-I."/>
            <person name="Shen C.-K.J."/>
        </authorList>
    </citation>
    <scope>NUCLEOTIDE SEQUENCE</scope>
</reference>